<accession>A0A0F8YWM2</accession>
<sequence length="62" mass="7161">MSDWIIKNEIIELTETGVLVICIAMFWLKLLGLNISWWFILLPMIVVIICVVTAAYLSEVYD</sequence>
<gene>
    <name evidence="2" type="ORF">LCGC14_2769410</name>
</gene>
<evidence type="ECO:0000313" key="2">
    <source>
        <dbReference type="EMBL" id="KKK85823.1"/>
    </source>
</evidence>
<protein>
    <submittedName>
        <fullName evidence="2">Uncharacterized protein</fullName>
    </submittedName>
</protein>
<name>A0A0F8YWM2_9ZZZZ</name>
<feature type="transmembrane region" description="Helical" evidence="1">
    <location>
        <begin position="37"/>
        <end position="57"/>
    </location>
</feature>
<dbReference type="AlphaFoldDB" id="A0A0F8YWM2"/>
<proteinExistence type="predicted"/>
<organism evidence="2">
    <name type="scientific">marine sediment metagenome</name>
    <dbReference type="NCBI Taxonomy" id="412755"/>
    <lineage>
        <taxon>unclassified sequences</taxon>
        <taxon>metagenomes</taxon>
        <taxon>ecological metagenomes</taxon>
    </lineage>
</organism>
<reference evidence="2" key="1">
    <citation type="journal article" date="2015" name="Nature">
        <title>Complex archaea that bridge the gap between prokaryotes and eukaryotes.</title>
        <authorList>
            <person name="Spang A."/>
            <person name="Saw J.H."/>
            <person name="Jorgensen S.L."/>
            <person name="Zaremba-Niedzwiedzka K."/>
            <person name="Martijn J."/>
            <person name="Lind A.E."/>
            <person name="van Eijk R."/>
            <person name="Schleper C."/>
            <person name="Guy L."/>
            <person name="Ettema T.J."/>
        </authorList>
    </citation>
    <scope>NUCLEOTIDE SEQUENCE</scope>
</reference>
<feature type="transmembrane region" description="Helical" evidence="1">
    <location>
        <begin position="12"/>
        <end position="31"/>
    </location>
</feature>
<dbReference type="EMBL" id="LAZR01051131">
    <property type="protein sequence ID" value="KKK85823.1"/>
    <property type="molecule type" value="Genomic_DNA"/>
</dbReference>
<keyword evidence="1" id="KW-0472">Membrane</keyword>
<evidence type="ECO:0000256" key="1">
    <source>
        <dbReference type="SAM" id="Phobius"/>
    </source>
</evidence>
<keyword evidence="1" id="KW-1133">Transmembrane helix</keyword>
<keyword evidence="1" id="KW-0812">Transmembrane</keyword>
<comment type="caution">
    <text evidence="2">The sequence shown here is derived from an EMBL/GenBank/DDBJ whole genome shotgun (WGS) entry which is preliminary data.</text>
</comment>